<dbReference type="InterPro" id="IPR009057">
    <property type="entry name" value="Homeodomain-like_sf"/>
</dbReference>
<dbReference type="Proteomes" id="UP001500840">
    <property type="component" value="Unassembled WGS sequence"/>
</dbReference>
<proteinExistence type="predicted"/>
<dbReference type="Gene3D" id="1.10.10.60">
    <property type="entry name" value="Homeodomain-like"/>
    <property type="match status" value="1"/>
</dbReference>
<organism evidence="1 2">
    <name type="scientific">Novipirellula rosea</name>
    <dbReference type="NCBI Taxonomy" id="1031540"/>
    <lineage>
        <taxon>Bacteria</taxon>
        <taxon>Pseudomonadati</taxon>
        <taxon>Planctomycetota</taxon>
        <taxon>Planctomycetia</taxon>
        <taxon>Pirellulales</taxon>
        <taxon>Pirellulaceae</taxon>
        <taxon>Novipirellula</taxon>
    </lineage>
</organism>
<dbReference type="RefSeq" id="WP_345327217.1">
    <property type="nucleotide sequence ID" value="NZ_BAABGA010000091.1"/>
</dbReference>
<dbReference type="Pfam" id="PF01527">
    <property type="entry name" value="HTH_Tnp_1"/>
    <property type="match status" value="1"/>
</dbReference>
<dbReference type="SUPFAM" id="SSF46689">
    <property type="entry name" value="Homeodomain-like"/>
    <property type="match status" value="1"/>
</dbReference>
<evidence type="ECO:0008006" key="3">
    <source>
        <dbReference type="Google" id="ProtNLM"/>
    </source>
</evidence>
<evidence type="ECO:0000313" key="2">
    <source>
        <dbReference type="Proteomes" id="UP001500840"/>
    </source>
</evidence>
<evidence type="ECO:0000313" key="1">
    <source>
        <dbReference type="EMBL" id="GAA4467892.1"/>
    </source>
</evidence>
<keyword evidence="2" id="KW-1185">Reference proteome</keyword>
<sequence>MPEKAKQKRRSFSPEFKRDSVDLIVKQGYSLKAAADAVGVEVRTLRDWHEKLASTPEPCTDDAPLEELKNENKRLRKQLQRAEME</sequence>
<name>A0ABP8NMG3_9BACT</name>
<comment type="caution">
    <text evidence="1">The sequence shown here is derived from an EMBL/GenBank/DDBJ whole genome shotgun (WGS) entry which is preliminary data.</text>
</comment>
<reference evidence="2" key="1">
    <citation type="journal article" date="2019" name="Int. J. Syst. Evol. Microbiol.">
        <title>The Global Catalogue of Microorganisms (GCM) 10K type strain sequencing project: providing services to taxonomists for standard genome sequencing and annotation.</title>
        <authorList>
            <consortium name="The Broad Institute Genomics Platform"/>
            <consortium name="The Broad Institute Genome Sequencing Center for Infectious Disease"/>
            <person name="Wu L."/>
            <person name="Ma J."/>
        </authorList>
    </citation>
    <scope>NUCLEOTIDE SEQUENCE [LARGE SCALE GENOMIC DNA]</scope>
    <source>
        <strain evidence="2">JCM 17759</strain>
    </source>
</reference>
<gene>
    <name evidence="1" type="ORF">GCM10023156_58390</name>
</gene>
<dbReference type="EMBL" id="BAABGA010000091">
    <property type="protein sequence ID" value="GAA4467892.1"/>
    <property type="molecule type" value="Genomic_DNA"/>
</dbReference>
<protein>
    <recommendedName>
        <fullName evidence="3">Transposase</fullName>
    </recommendedName>
</protein>
<dbReference type="InterPro" id="IPR002514">
    <property type="entry name" value="Transposase_8"/>
</dbReference>
<accession>A0ABP8NMG3</accession>